<accession>A0ABX5LL78</accession>
<keyword evidence="1" id="KW-0472">Membrane</keyword>
<evidence type="ECO:0000256" key="1">
    <source>
        <dbReference type="SAM" id="Phobius"/>
    </source>
</evidence>
<name>A0ABX5LL78_9BACT</name>
<evidence type="ECO:0000313" key="3">
    <source>
        <dbReference type="Proteomes" id="UP000245523"/>
    </source>
</evidence>
<organism evidence="2 3">
    <name type="scientific">Hallerella porci</name>
    <dbReference type="NCBI Taxonomy" id="1945871"/>
    <lineage>
        <taxon>Bacteria</taxon>
        <taxon>Pseudomonadati</taxon>
        <taxon>Fibrobacterota</taxon>
        <taxon>Fibrobacteria</taxon>
        <taxon>Fibrobacterales</taxon>
        <taxon>Fibrobacteraceae</taxon>
        <taxon>Hallerella</taxon>
    </lineage>
</organism>
<evidence type="ECO:0000313" key="2">
    <source>
        <dbReference type="EMBL" id="PWK96622.1"/>
    </source>
</evidence>
<keyword evidence="3" id="KW-1185">Reference proteome</keyword>
<keyword evidence="1" id="KW-1133">Transmembrane helix</keyword>
<dbReference type="RefSeq" id="WP_106199017.1">
    <property type="nucleotide sequence ID" value="NZ_QGHD01000016.1"/>
</dbReference>
<comment type="caution">
    <text evidence="2">The sequence shown here is derived from an EMBL/GenBank/DDBJ whole genome shotgun (WGS) entry which is preliminary data.</text>
</comment>
<proteinExistence type="predicted"/>
<keyword evidence="1" id="KW-0812">Transmembrane</keyword>
<dbReference type="EMBL" id="QGHD01000016">
    <property type="protein sequence ID" value="PWK96622.1"/>
    <property type="molecule type" value="Genomic_DNA"/>
</dbReference>
<protein>
    <submittedName>
        <fullName evidence="2">Uncharacterized protein</fullName>
    </submittedName>
</protein>
<dbReference type="Proteomes" id="UP000245523">
    <property type="component" value="Unassembled WGS sequence"/>
</dbReference>
<reference evidence="2 3" key="1">
    <citation type="submission" date="2018-05" db="EMBL/GenBank/DDBJ databases">
        <title>Animal gut microbial communities from fecal samples from Wisconsin, USA.</title>
        <authorList>
            <person name="Neumann A."/>
        </authorList>
    </citation>
    <scope>NUCLEOTIDE SEQUENCE [LARGE SCALE GENOMIC DNA]</scope>
    <source>
        <strain evidence="2 3">UWS4</strain>
    </source>
</reference>
<feature type="transmembrane region" description="Helical" evidence="1">
    <location>
        <begin position="21"/>
        <end position="41"/>
    </location>
</feature>
<gene>
    <name evidence="2" type="ORF">B0H50_1164</name>
</gene>
<sequence>MPLSNWIWHKILKTNNAKRGLFSFIAFVLFIVLLVVVYTLILQRNFSGEILESGIARNQLRAESVFDLLSQKFSAEDFEKFRSESDMNDPRYVEIQKQLNEIRNFKGIRYLYTATKNEAGELIYVVDGLEKSTSDFRAPGSKIEPEMIPYIKRALSRRLV</sequence>